<dbReference type="AlphaFoldDB" id="A0AAV5LU18"/>
<evidence type="ECO:0000313" key="2">
    <source>
        <dbReference type="EMBL" id="GKV40329.1"/>
    </source>
</evidence>
<dbReference type="EMBL" id="BPVZ01000140">
    <property type="protein sequence ID" value="GKV40329.1"/>
    <property type="molecule type" value="Genomic_DNA"/>
</dbReference>
<feature type="compositionally biased region" description="Basic and acidic residues" evidence="1">
    <location>
        <begin position="82"/>
        <end position="91"/>
    </location>
</feature>
<feature type="compositionally biased region" description="Low complexity" evidence="1">
    <location>
        <begin position="30"/>
        <end position="46"/>
    </location>
</feature>
<accession>A0AAV5LU18</accession>
<feature type="region of interest" description="Disordered" evidence="1">
    <location>
        <begin position="23"/>
        <end position="91"/>
    </location>
</feature>
<sequence length="117" mass="12491">MAAVEQPSSVAVKFKAMLQLGSSRAAQLGSSSARQQNNSQARQQQSGPARCTKTVQLGSGKPQQYSGSTEARQPSSAAAKSMRSELQEHELRAAEFKSTSCRAHKHDAELGQDLLSC</sequence>
<organism evidence="2 3">
    <name type="scientific">Rubroshorea leprosula</name>
    <dbReference type="NCBI Taxonomy" id="152421"/>
    <lineage>
        <taxon>Eukaryota</taxon>
        <taxon>Viridiplantae</taxon>
        <taxon>Streptophyta</taxon>
        <taxon>Embryophyta</taxon>
        <taxon>Tracheophyta</taxon>
        <taxon>Spermatophyta</taxon>
        <taxon>Magnoliopsida</taxon>
        <taxon>eudicotyledons</taxon>
        <taxon>Gunneridae</taxon>
        <taxon>Pentapetalae</taxon>
        <taxon>rosids</taxon>
        <taxon>malvids</taxon>
        <taxon>Malvales</taxon>
        <taxon>Dipterocarpaceae</taxon>
        <taxon>Rubroshorea</taxon>
    </lineage>
</organism>
<reference evidence="2 3" key="1">
    <citation type="journal article" date="2021" name="Commun. Biol.">
        <title>The genome of Shorea leprosula (Dipterocarpaceae) highlights the ecological relevance of drought in aseasonal tropical rainforests.</title>
        <authorList>
            <person name="Ng K.K.S."/>
            <person name="Kobayashi M.J."/>
            <person name="Fawcett J.A."/>
            <person name="Hatakeyama M."/>
            <person name="Paape T."/>
            <person name="Ng C.H."/>
            <person name="Ang C.C."/>
            <person name="Tnah L.H."/>
            <person name="Lee C.T."/>
            <person name="Nishiyama T."/>
            <person name="Sese J."/>
            <person name="O'Brien M.J."/>
            <person name="Copetti D."/>
            <person name="Mohd Noor M.I."/>
            <person name="Ong R.C."/>
            <person name="Putra M."/>
            <person name="Sireger I.Z."/>
            <person name="Indrioko S."/>
            <person name="Kosugi Y."/>
            <person name="Izuno A."/>
            <person name="Isagi Y."/>
            <person name="Lee S.L."/>
            <person name="Shimizu K.K."/>
        </authorList>
    </citation>
    <scope>NUCLEOTIDE SEQUENCE [LARGE SCALE GENOMIC DNA]</scope>
    <source>
        <strain evidence="2">214</strain>
    </source>
</reference>
<name>A0AAV5LU18_9ROSI</name>
<feature type="compositionally biased region" description="Polar residues" evidence="1">
    <location>
        <begin position="53"/>
        <end position="78"/>
    </location>
</feature>
<keyword evidence="3" id="KW-1185">Reference proteome</keyword>
<gene>
    <name evidence="2" type="ORF">SLEP1_g47988</name>
</gene>
<comment type="caution">
    <text evidence="2">The sequence shown here is derived from an EMBL/GenBank/DDBJ whole genome shotgun (WGS) entry which is preliminary data.</text>
</comment>
<protein>
    <submittedName>
        <fullName evidence="2">Uncharacterized protein</fullName>
    </submittedName>
</protein>
<evidence type="ECO:0000313" key="3">
    <source>
        <dbReference type="Proteomes" id="UP001054252"/>
    </source>
</evidence>
<dbReference type="Proteomes" id="UP001054252">
    <property type="component" value="Unassembled WGS sequence"/>
</dbReference>
<proteinExistence type="predicted"/>
<evidence type="ECO:0000256" key="1">
    <source>
        <dbReference type="SAM" id="MobiDB-lite"/>
    </source>
</evidence>